<dbReference type="EMBL" id="UYRU01045148">
    <property type="protein sequence ID" value="VDK88730.1"/>
    <property type="molecule type" value="Genomic_DNA"/>
</dbReference>
<sequence>MTRSARLAIIPNDAAMARLYGLPKVRKDGAPLRPIVSVHDTPIINQTKWMFRRLNPVTLGSDTTVRLATDFLEKLTGLQLEIDDIIILFDVTLLSPRSYRAGPFKL</sequence>
<protein>
    <submittedName>
        <fullName evidence="1">Uncharacterized protein</fullName>
    </submittedName>
</protein>
<dbReference type="AlphaFoldDB" id="A0A3P6UAX0"/>
<accession>A0A3P6UAX0</accession>
<evidence type="ECO:0000313" key="1">
    <source>
        <dbReference type="EMBL" id="VDK88730.1"/>
    </source>
</evidence>
<reference evidence="1 2" key="1">
    <citation type="submission" date="2018-11" db="EMBL/GenBank/DDBJ databases">
        <authorList>
            <consortium name="Pathogen Informatics"/>
        </authorList>
    </citation>
    <scope>NUCLEOTIDE SEQUENCE [LARGE SCALE GENOMIC DNA]</scope>
</reference>
<organism evidence="1 2">
    <name type="scientific">Dibothriocephalus latus</name>
    <name type="common">Fish tapeworm</name>
    <name type="synonym">Diphyllobothrium latum</name>
    <dbReference type="NCBI Taxonomy" id="60516"/>
    <lineage>
        <taxon>Eukaryota</taxon>
        <taxon>Metazoa</taxon>
        <taxon>Spiralia</taxon>
        <taxon>Lophotrochozoa</taxon>
        <taxon>Platyhelminthes</taxon>
        <taxon>Cestoda</taxon>
        <taxon>Eucestoda</taxon>
        <taxon>Diphyllobothriidea</taxon>
        <taxon>Diphyllobothriidae</taxon>
        <taxon>Dibothriocephalus</taxon>
    </lineage>
</organism>
<dbReference type="Proteomes" id="UP000281553">
    <property type="component" value="Unassembled WGS sequence"/>
</dbReference>
<dbReference type="OrthoDB" id="10029313at2759"/>
<proteinExistence type="predicted"/>
<gene>
    <name evidence="1" type="ORF">DILT_LOCUS4266</name>
</gene>
<evidence type="ECO:0000313" key="2">
    <source>
        <dbReference type="Proteomes" id="UP000281553"/>
    </source>
</evidence>
<keyword evidence="2" id="KW-1185">Reference proteome</keyword>
<name>A0A3P6UAX0_DIBLA</name>